<reference evidence="1" key="1">
    <citation type="submission" date="2022-07" db="EMBL/GenBank/DDBJ databases">
        <title>Phylogenomic reconstructions and comparative analyses of Kickxellomycotina fungi.</title>
        <authorList>
            <person name="Reynolds N.K."/>
            <person name="Stajich J.E."/>
            <person name="Barry K."/>
            <person name="Grigoriev I.V."/>
            <person name="Crous P."/>
            <person name="Smith M.E."/>
        </authorList>
    </citation>
    <scope>NUCLEOTIDE SEQUENCE</scope>
    <source>
        <strain evidence="1">CBS 109366</strain>
    </source>
</reference>
<dbReference type="Proteomes" id="UP001140234">
    <property type="component" value="Unassembled WGS sequence"/>
</dbReference>
<protein>
    <submittedName>
        <fullName evidence="1">Uncharacterized protein</fullName>
    </submittedName>
</protein>
<proteinExistence type="predicted"/>
<gene>
    <name evidence="1" type="ORF">IWQ57_001832</name>
</gene>
<organism evidence="1 2">
    <name type="scientific">Coemansia nantahalensis</name>
    <dbReference type="NCBI Taxonomy" id="2789366"/>
    <lineage>
        <taxon>Eukaryota</taxon>
        <taxon>Fungi</taxon>
        <taxon>Fungi incertae sedis</taxon>
        <taxon>Zoopagomycota</taxon>
        <taxon>Kickxellomycotina</taxon>
        <taxon>Kickxellomycetes</taxon>
        <taxon>Kickxellales</taxon>
        <taxon>Kickxellaceae</taxon>
        <taxon>Coemansia</taxon>
    </lineage>
</organism>
<accession>A0ACC1K3D1</accession>
<evidence type="ECO:0000313" key="1">
    <source>
        <dbReference type="EMBL" id="KAJ2772280.1"/>
    </source>
</evidence>
<keyword evidence="2" id="KW-1185">Reference proteome</keyword>
<sequence length="59" mass="6881">MLHPFTMFMNDGWYHLEYLNTTNIIPLYIIRPGRSMSGAKDFEVRNSKIVGAEYIIAMI</sequence>
<dbReference type="EMBL" id="JANBUJ010000397">
    <property type="protein sequence ID" value="KAJ2772280.1"/>
    <property type="molecule type" value="Genomic_DNA"/>
</dbReference>
<evidence type="ECO:0000313" key="2">
    <source>
        <dbReference type="Proteomes" id="UP001140234"/>
    </source>
</evidence>
<name>A0ACC1K3D1_9FUNG</name>
<comment type="caution">
    <text evidence="1">The sequence shown here is derived from an EMBL/GenBank/DDBJ whole genome shotgun (WGS) entry which is preliminary data.</text>
</comment>